<sequence>MGAPRQIVRIERTRGGTHPGIVPGDESQDVLEDRLVAWDREWATVGETVLLLGLQEQLFEEGVVEKRGADYESLRIRAHADRYVARGDVCRDPDGQGPAPPPPEHLAEPHDLPDFAGFSDTGGHFYHIYTKSTCVCVAVGM</sequence>
<comment type="caution">
    <text evidence="1">The sequence shown here is derived from an EMBL/GenBank/DDBJ whole genome shotgun (WGS) entry which is preliminary data.</text>
</comment>
<accession>A0ACC2M9E2</accession>
<dbReference type="EMBL" id="CM056813">
    <property type="protein sequence ID" value="KAJ8642241.1"/>
    <property type="molecule type" value="Genomic_DNA"/>
</dbReference>
<keyword evidence="2" id="KW-1185">Reference proteome</keyword>
<evidence type="ECO:0000313" key="2">
    <source>
        <dbReference type="Proteomes" id="UP001234297"/>
    </source>
</evidence>
<evidence type="ECO:0000313" key="1">
    <source>
        <dbReference type="EMBL" id="KAJ8642241.1"/>
    </source>
</evidence>
<protein>
    <submittedName>
        <fullName evidence="1">Uncharacterized protein</fullName>
    </submittedName>
</protein>
<reference evidence="1 2" key="1">
    <citation type="journal article" date="2022" name="Hortic Res">
        <title>A haplotype resolved chromosomal level avocado genome allows analysis of novel avocado genes.</title>
        <authorList>
            <person name="Nath O."/>
            <person name="Fletcher S.J."/>
            <person name="Hayward A."/>
            <person name="Shaw L.M."/>
            <person name="Masouleh A.K."/>
            <person name="Furtado A."/>
            <person name="Henry R.J."/>
            <person name="Mitter N."/>
        </authorList>
    </citation>
    <scope>NUCLEOTIDE SEQUENCE [LARGE SCALE GENOMIC DNA]</scope>
    <source>
        <strain evidence="2">cv. Hass</strain>
    </source>
</reference>
<organism evidence="1 2">
    <name type="scientific">Persea americana</name>
    <name type="common">Avocado</name>
    <dbReference type="NCBI Taxonomy" id="3435"/>
    <lineage>
        <taxon>Eukaryota</taxon>
        <taxon>Viridiplantae</taxon>
        <taxon>Streptophyta</taxon>
        <taxon>Embryophyta</taxon>
        <taxon>Tracheophyta</taxon>
        <taxon>Spermatophyta</taxon>
        <taxon>Magnoliopsida</taxon>
        <taxon>Magnoliidae</taxon>
        <taxon>Laurales</taxon>
        <taxon>Lauraceae</taxon>
        <taxon>Persea</taxon>
    </lineage>
</organism>
<gene>
    <name evidence="1" type="ORF">MRB53_018935</name>
</gene>
<proteinExistence type="predicted"/>
<name>A0ACC2M9E2_PERAE</name>
<dbReference type="Proteomes" id="UP001234297">
    <property type="component" value="Chromosome 5"/>
</dbReference>